<dbReference type="InterPro" id="IPR025345">
    <property type="entry name" value="DUF4249"/>
</dbReference>
<gene>
    <name evidence="1" type="ORF">J5U18_04820</name>
</gene>
<dbReference type="EMBL" id="JAGKSB010000004">
    <property type="protein sequence ID" value="MBP3942892.1"/>
    <property type="molecule type" value="Genomic_DNA"/>
</dbReference>
<reference evidence="1" key="1">
    <citation type="submission" date="2021-03" db="EMBL/GenBank/DDBJ databases">
        <authorList>
            <person name="Lu T."/>
            <person name="Wang Q."/>
            <person name="Han X."/>
        </authorList>
    </citation>
    <scope>NUCLEOTIDE SEQUENCE</scope>
    <source>
        <strain evidence="1">WQ 2009</strain>
    </source>
</reference>
<organism evidence="1 2">
    <name type="scientific">Rhinopithecimicrobium faecis</name>
    <dbReference type="NCBI Taxonomy" id="2820698"/>
    <lineage>
        <taxon>Bacteria</taxon>
        <taxon>Pseudomonadati</taxon>
        <taxon>Bacteroidota</taxon>
        <taxon>Sphingobacteriia</taxon>
        <taxon>Sphingobacteriales</taxon>
        <taxon>Sphingobacteriaceae</taxon>
        <taxon>Rhinopithecimicrobium</taxon>
    </lineage>
</organism>
<dbReference type="RefSeq" id="WP_353546378.1">
    <property type="nucleotide sequence ID" value="NZ_JAGKSB010000004.1"/>
</dbReference>
<keyword evidence="2" id="KW-1185">Reference proteome</keyword>
<evidence type="ECO:0000313" key="2">
    <source>
        <dbReference type="Proteomes" id="UP000679691"/>
    </source>
</evidence>
<dbReference type="Pfam" id="PF14054">
    <property type="entry name" value="DUF4249"/>
    <property type="match status" value="1"/>
</dbReference>
<sequence length="268" mass="30028">MRSYLYIISLFTAFSLSSCEDIIELDLVDAAPQVVIVADINDISLEHEISVFNSIPISQELGNSAVENASVSIVSLADNREYIFNYQGKGIYKNRGFHPEVGGKYALTVRIADKQFDAVSTMQPYVEIDSLNLKSKTIFDEDRIFVTFSFKDPANELNFYKYSLARNSQPLKFAAIYNDKFNDGRNIQHDITDADDDIVEGDDITIIRTSVDEQVYNYWADLRSLNPGSLAPANPRTNLSNGALGYFSVGAAKKYIIRNVAINRNSND</sequence>
<comment type="caution">
    <text evidence="1">The sequence shown here is derived from an EMBL/GenBank/DDBJ whole genome shotgun (WGS) entry which is preliminary data.</text>
</comment>
<dbReference type="Proteomes" id="UP000679691">
    <property type="component" value="Unassembled WGS sequence"/>
</dbReference>
<proteinExistence type="predicted"/>
<evidence type="ECO:0000313" key="1">
    <source>
        <dbReference type="EMBL" id="MBP3942892.1"/>
    </source>
</evidence>
<dbReference type="AlphaFoldDB" id="A0A8T4H778"/>
<dbReference type="PROSITE" id="PS51257">
    <property type="entry name" value="PROKAR_LIPOPROTEIN"/>
    <property type="match status" value="1"/>
</dbReference>
<accession>A0A8T4H778</accession>
<protein>
    <submittedName>
        <fullName evidence="1">DUF4249 domain-containing protein</fullName>
    </submittedName>
</protein>
<name>A0A8T4H778_9SPHI</name>